<name>A0A3A8K145_9BACT</name>
<evidence type="ECO:0000313" key="3">
    <source>
        <dbReference type="Proteomes" id="UP000268313"/>
    </source>
</evidence>
<dbReference type="EMBL" id="RAWE01000077">
    <property type="protein sequence ID" value="RKH01186.1"/>
    <property type="molecule type" value="Genomic_DNA"/>
</dbReference>
<accession>A0A3A8K145</accession>
<keyword evidence="1" id="KW-0812">Transmembrane</keyword>
<feature type="transmembrane region" description="Helical" evidence="1">
    <location>
        <begin position="20"/>
        <end position="44"/>
    </location>
</feature>
<proteinExistence type="predicted"/>
<organism evidence="2 3">
    <name type="scientific">Corallococcus carmarthensis</name>
    <dbReference type="NCBI Taxonomy" id="2316728"/>
    <lineage>
        <taxon>Bacteria</taxon>
        <taxon>Pseudomonadati</taxon>
        <taxon>Myxococcota</taxon>
        <taxon>Myxococcia</taxon>
        <taxon>Myxococcales</taxon>
        <taxon>Cystobacterineae</taxon>
        <taxon>Myxococcaceae</taxon>
        <taxon>Corallococcus</taxon>
    </lineage>
</organism>
<evidence type="ECO:0000313" key="2">
    <source>
        <dbReference type="EMBL" id="RKH01186.1"/>
    </source>
</evidence>
<protein>
    <submittedName>
        <fullName evidence="2">Uncharacterized protein</fullName>
    </submittedName>
</protein>
<keyword evidence="1" id="KW-1133">Transmembrane helix</keyword>
<dbReference type="OrthoDB" id="129807at2"/>
<sequence length="119" mass="12915">MSEARPPPPELERLPTAWLVRVGAVALGLLAAASVAAWGLWILWRPESERPLPMPPGTVQVGMVDQAPFTLDRRADALKARQRERLEGYGWVDADAGVIHQPIDAAMRQLLSGSEGGAR</sequence>
<reference evidence="3" key="1">
    <citation type="submission" date="2018-09" db="EMBL/GenBank/DDBJ databases">
        <authorList>
            <person name="Livingstone P.G."/>
            <person name="Whitworth D.E."/>
        </authorList>
    </citation>
    <scope>NUCLEOTIDE SEQUENCE [LARGE SCALE GENOMIC DNA]</scope>
    <source>
        <strain evidence="3">CA043D</strain>
    </source>
</reference>
<gene>
    <name evidence="2" type="ORF">D7X32_21200</name>
</gene>
<dbReference type="Proteomes" id="UP000268313">
    <property type="component" value="Unassembled WGS sequence"/>
</dbReference>
<evidence type="ECO:0000256" key="1">
    <source>
        <dbReference type="SAM" id="Phobius"/>
    </source>
</evidence>
<keyword evidence="1" id="KW-0472">Membrane</keyword>
<comment type="caution">
    <text evidence="2">The sequence shown here is derived from an EMBL/GenBank/DDBJ whole genome shotgun (WGS) entry which is preliminary data.</text>
</comment>
<dbReference type="AlphaFoldDB" id="A0A3A8K145"/>
<keyword evidence="3" id="KW-1185">Reference proteome</keyword>
<dbReference type="RefSeq" id="WP_120604377.1">
    <property type="nucleotide sequence ID" value="NZ_RAWE01000077.1"/>
</dbReference>